<evidence type="ECO:0008006" key="3">
    <source>
        <dbReference type="Google" id="ProtNLM"/>
    </source>
</evidence>
<name>A0A239ZA08_9FIRM</name>
<sequence>MTPTDICNQALSLINAGRIRSMTEETEPARQCRLHYDLTRRVLLEQFEWNFARKRERAVLSEHKIDGWGYVYAYPEKCVRILAVIPQGERYRAEKQREYDVYLTDNNTKYIVSDVPLMHIDYVYDITDADVMNPIFVKALVCKMASDLAMPLTGNSGLFDQSYKLYQAALQEAKSMSAKERRLDMPYVSSYLKARSW</sequence>
<proteinExistence type="predicted"/>
<keyword evidence="2" id="KW-1185">Reference proteome</keyword>
<organism evidence="1 2">
    <name type="scientific">Veillonella rodentium</name>
    <dbReference type="NCBI Taxonomy" id="248315"/>
    <lineage>
        <taxon>Bacteria</taxon>
        <taxon>Bacillati</taxon>
        <taxon>Bacillota</taxon>
        <taxon>Negativicutes</taxon>
        <taxon>Veillonellales</taxon>
        <taxon>Veillonellaceae</taxon>
        <taxon>Veillonella</taxon>
    </lineage>
</organism>
<protein>
    <recommendedName>
        <fullName evidence="3">Phage protein</fullName>
    </recommendedName>
</protein>
<accession>A0A239ZA08</accession>
<dbReference type="Proteomes" id="UP000214973">
    <property type="component" value="Chromosome 1"/>
</dbReference>
<dbReference type="AlphaFoldDB" id="A0A239ZA08"/>
<evidence type="ECO:0000313" key="1">
    <source>
        <dbReference type="EMBL" id="SNV67464.1"/>
    </source>
</evidence>
<reference evidence="1 2" key="1">
    <citation type="submission" date="2017-06" db="EMBL/GenBank/DDBJ databases">
        <authorList>
            <consortium name="Pathogen Informatics"/>
        </authorList>
    </citation>
    <scope>NUCLEOTIDE SEQUENCE [LARGE SCALE GENOMIC DNA]</scope>
    <source>
        <strain evidence="1 2">NCTC12018</strain>
    </source>
</reference>
<evidence type="ECO:0000313" key="2">
    <source>
        <dbReference type="Proteomes" id="UP000214973"/>
    </source>
</evidence>
<dbReference type="EMBL" id="LT906470">
    <property type="protein sequence ID" value="SNV67464.1"/>
    <property type="molecule type" value="Genomic_DNA"/>
</dbReference>
<dbReference type="RefSeq" id="WP_095066056.1">
    <property type="nucleotide sequence ID" value="NZ_LT906470.1"/>
</dbReference>
<gene>
    <name evidence="1" type="ORF">SAMEA44547418_01111</name>
</gene>
<dbReference type="KEGG" id="vrm:44547418_01111"/>